<evidence type="ECO:0000256" key="4">
    <source>
        <dbReference type="ARBA" id="ARBA00022519"/>
    </source>
</evidence>
<dbReference type="GO" id="GO:0015833">
    <property type="term" value="P:peptide transport"/>
    <property type="evidence" value="ECO:0007669"/>
    <property type="project" value="UniProtKB-KW"/>
</dbReference>
<dbReference type="CDD" id="cd06261">
    <property type="entry name" value="TM_PBP2"/>
    <property type="match status" value="1"/>
</dbReference>
<sequence>MLKFILKRILEAIPTLFILITFSFFLMRLAPGSPFTSERAYPPEVMANIEAKYHLNEPLYKQYFIYLEDLSHGDFGPSFKYKDQTVNDLIGSAFPVSLKLGIVSFFFAVTIGLLAGTFAALRQNSKWDYLVMSFAMTGIIMPSFVFAPLLVLFFAIYVKWLPAGGWNGGQLYYMILPVLSLTIGYVAGIARITRGSMIEVLHSNFIRTAHAKGLPLKRIIFKHALKPALIPVITYLGPAFVGIITGSMVIESVFGLPGIGQLFVNGALNRDYSLVLSLTILVGSLTIFFNAVVDILYAVIDPKIRYS</sequence>
<dbReference type="OrthoDB" id="9805855at2"/>
<dbReference type="PANTHER" id="PTHR43163">
    <property type="entry name" value="DIPEPTIDE TRANSPORT SYSTEM PERMEASE PROTEIN DPPB-RELATED"/>
    <property type="match status" value="1"/>
</dbReference>
<evidence type="ECO:0000256" key="8">
    <source>
        <dbReference type="ARBA" id="ARBA00022989"/>
    </source>
</evidence>
<keyword evidence="8 12" id="KW-1133">Transmembrane helix</keyword>
<evidence type="ECO:0000256" key="6">
    <source>
        <dbReference type="ARBA" id="ARBA00022856"/>
    </source>
</evidence>
<reference evidence="14 15" key="1">
    <citation type="submission" date="2018-10" db="EMBL/GenBank/DDBJ databases">
        <title>Genomic Encyclopedia of Type Strains, Phase IV (KMG-IV): sequencing the most valuable type-strain genomes for metagenomic binning, comparative biology and taxonomic classification.</title>
        <authorList>
            <person name="Goeker M."/>
        </authorList>
    </citation>
    <scope>NUCLEOTIDE SEQUENCE [LARGE SCALE GENOMIC DNA]</scope>
    <source>
        <strain evidence="14 15">DSM 23800</strain>
    </source>
</reference>
<feature type="transmembrane region" description="Helical" evidence="12">
    <location>
        <begin position="228"/>
        <end position="254"/>
    </location>
</feature>
<protein>
    <recommendedName>
        <fullName evidence="11">Oligopeptide transport system permease protein OppB</fullName>
    </recommendedName>
</protein>
<feature type="transmembrane region" description="Helical" evidence="12">
    <location>
        <begin position="274"/>
        <end position="300"/>
    </location>
</feature>
<keyword evidence="15" id="KW-1185">Reference proteome</keyword>
<keyword evidence="4" id="KW-0997">Cell inner membrane</keyword>
<comment type="similarity">
    <text evidence="10">Belongs to the binding-protein-dependent transport system permease family. OppBC subfamily.</text>
</comment>
<feature type="transmembrane region" description="Helical" evidence="12">
    <location>
        <begin position="133"/>
        <end position="158"/>
    </location>
</feature>
<evidence type="ECO:0000256" key="2">
    <source>
        <dbReference type="ARBA" id="ARBA00022448"/>
    </source>
</evidence>
<name>A0A420XHP6_9PAST</name>
<feature type="transmembrane region" description="Helical" evidence="12">
    <location>
        <begin position="170"/>
        <end position="190"/>
    </location>
</feature>
<comment type="subcellular location">
    <subcellularLocation>
        <location evidence="1">Cell inner membrane</location>
        <topology evidence="1">Multi-pass membrane protein</topology>
    </subcellularLocation>
    <subcellularLocation>
        <location evidence="12">Cell membrane</location>
        <topology evidence="12">Multi-pass membrane protein</topology>
    </subcellularLocation>
</comment>
<comment type="caution">
    <text evidence="14">The sequence shown here is derived from an EMBL/GenBank/DDBJ whole genome shotgun (WGS) entry which is preliminary data.</text>
</comment>
<dbReference type="GO" id="GO:0005886">
    <property type="term" value="C:plasma membrane"/>
    <property type="evidence" value="ECO:0007669"/>
    <property type="project" value="UniProtKB-SubCell"/>
</dbReference>
<dbReference type="RefSeq" id="WP_121122708.1">
    <property type="nucleotide sequence ID" value="NZ_CP016604.1"/>
</dbReference>
<dbReference type="InterPro" id="IPR000515">
    <property type="entry name" value="MetI-like"/>
</dbReference>
<dbReference type="GO" id="GO:0015031">
    <property type="term" value="P:protein transport"/>
    <property type="evidence" value="ECO:0007669"/>
    <property type="project" value="UniProtKB-KW"/>
</dbReference>
<keyword evidence="7" id="KW-0653">Protein transport</keyword>
<evidence type="ECO:0000256" key="11">
    <source>
        <dbReference type="ARBA" id="ARBA00072250"/>
    </source>
</evidence>
<feature type="transmembrane region" description="Helical" evidence="12">
    <location>
        <begin position="100"/>
        <end position="121"/>
    </location>
</feature>
<organism evidence="14 15">
    <name type="scientific">Otariodibacter oris</name>
    <dbReference type="NCBI Taxonomy" id="1032623"/>
    <lineage>
        <taxon>Bacteria</taxon>
        <taxon>Pseudomonadati</taxon>
        <taxon>Pseudomonadota</taxon>
        <taxon>Gammaproteobacteria</taxon>
        <taxon>Pasteurellales</taxon>
        <taxon>Pasteurellaceae</taxon>
        <taxon>Otariodibacter</taxon>
    </lineage>
</organism>
<dbReference type="Pfam" id="PF19300">
    <property type="entry name" value="BPD_transp_1_N"/>
    <property type="match status" value="1"/>
</dbReference>
<feature type="domain" description="ABC transmembrane type-1" evidence="13">
    <location>
        <begin position="94"/>
        <end position="293"/>
    </location>
</feature>
<feature type="transmembrane region" description="Helical" evidence="12">
    <location>
        <begin position="12"/>
        <end position="30"/>
    </location>
</feature>
<evidence type="ECO:0000259" key="13">
    <source>
        <dbReference type="PROSITE" id="PS50928"/>
    </source>
</evidence>
<accession>A0A420XHP6</accession>
<keyword evidence="6" id="KW-0571">Peptide transport</keyword>
<evidence type="ECO:0000256" key="12">
    <source>
        <dbReference type="RuleBase" id="RU363032"/>
    </source>
</evidence>
<dbReference type="PROSITE" id="PS50928">
    <property type="entry name" value="ABC_TM1"/>
    <property type="match status" value="1"/>
</dbReference>
<evidence type="ECO:0000256" key="9">
    <source>
        <dbReference type="ARBA" id="ARBA00023136"/>
    </source>
</evidence>
<keyword evidence="2 12" id="KW-0813">Transport</keyword>
<evidence type="ECO:0000313" key="15">
    <source>
        <dbReference type="Proteomes" id="UP000280099"/>
    </source>
</evidence>
<keyword evidence="9 12" id="KW-0472">Membrane</keyword>
<dbReference type="Gene3D" id="1.10.3720.10">
    <property type="entry name" value="MetI-like"/>
    <property type="match status" value="1"/>
</dbReference>
<dbReference type="InterPro" id="IPR035906">
    <property type="entry name" value="MetI-like_sf"/>
</dbReference>
<evidence type="ECO:0000256" key="10">
    <source>
        <dbReference type="ARBA" id="ARBA00024202"/>
    </source>
</evidence>
<dbReference type="NCBIfam" id="NF007008">
    <property type="entry name" value="PRK09471.1"/>
    <property type="match status" value="1"/>
</dbReference>
<proteinExistence type="inferred from homology"/>
<keyword evidence="3" id="KW-1003">Cell membrane</keyword>
<evidence type="ECO:0000313" key="14">
    <source>
        <dbReference type="EMBL" id="RKR72862.1"/>
    </source>
</evidence>
<dbReference type="InterPro" id="IPR045621">
    <property type="entry name" value="BPD_transp_1_N"/>
</dbReference>
<evidence type="ECO:0000256" key="7">
    <source>
        <dbReference type="ARBA" id="ARBA00022927"/>
    </source>
</evidence>
<dbReference type="AlphaFoldDB" id="A0A420XHP6"/>
<dbReference type="FunFam" id="1.10.3720.10:FF:000016">
    <property type="entry name" value="Oligopeptide transport system permease OppB"/>
    <property type="match status" value="1"/>
</dbReference>
<gene>
    <name evidence="14" type="ORF">DES31_1029</name>
</gene>
<dbReference type="EMBL" id="RBJC01000005">
    <property type="protein sequence ID" value="RKR72862.1"/>
    <property type="molecule type" value="Genomic_DNA"/>
</dbReference>
<evidence type="ECO:0000256" key="3">
    <source>
        <dbReference type="ARBA" id="ARBA00022475"/>
    </source>
</evidence>
<evidence type="ECO:0000256" key="5">
    <source>
        <dbReference type="ARBA" id="ARBA00022692"/>
    </source>
</evidence>
<keyword evidence="5 12" id="KW-0812">Transmembrane</keyword>
<dbReference type="Proteomes" id="UP000280099">
    <property type="component" value="Unassembled WGS sequence"/>
</dbReference>
<dbReference type="GO" id="GO:0055085">
    <property type="term" value="P:transmembrane transport"/>
    <property type="evidence" value="ECO:0007669"/>
    <property type="project" value="InterPro"/>
</dbReference>
<dbReference type="Pfam" id="PF00528">
    <property type="entry name" value="BPD_transp_1"/>
    <property type="match status" value="1"/>
</dbReference>
<dbReference type="PANTHER" id="PTHR43163:SF6">
    <property type="entry name" value="DIPEPTIDE TRANSPORT SYSTEM PERMEASE PROTEIN DPPB-RELATED"/>
    <property type="match status" value="1"/>
</dbReference>
<dbReference type="SUPFAM" id="SSF161098">
    <property type="entry name" value="MetI-like"/>
    <property type="match status" value="1"/>
</dbReference>
<evidence type="ECO:0000256" key="1">
    <source>
        <dbReference type="ARBA" id="ARBA00004429"/>
    </source>
</evidence>